<evidence type="ECO:0000259" key="7">
    <source>
        <dbReference type="PROSITE" id="PS51736"/>
    </source>
</evidence>
<feature type="domain" description="Recombinase" evidence="8">
    <location>
        <begin position="200"/>
        <end position="295"/>
    </location>
</feature>
<evidence type="ECO:0000259" key="8">
    <source>
        <dbReference type="PROSITE" id="PS51737"/>
    </source>
</evidence>
<evidence type="ECO:0000256" key="1">
    <source>
        <dbReference type="ARBA" id="ARBA00022908"/>
    </source>
</evidence>
<evidence type="ECO:0000256" key="5">
    <source>
        <dbReference type="PROSITE-ProRule" id="PRU10137"/>
    </source>
</evidence>
<evidence type="ECO:0000256" key="2">
    <source>
        <dbReference type="ARBA" id="ARBA00023125"/>
    </source>
</evidence>
<dbReference type="InterPro" id="IPR011109">
    <property type="entry name" value="DNA_bind_recombinase_dom"/>
</dbReference>
<dbReference type="Gene3D" id="3.40.50.1390">
    <property type="entry name" value="Resolvase, N-terminal catalytic domain"/>
    <property type="match status" value="1"/>
</dbReference>
<dbReference type="Pfam" id="PF07508">
    <property type="entry name" value="Recombinase"/>
    <property type="match status" value="1"/>
</dbReference>
<dbReference type="SUPFAM" id="SSF53041">
    <property type="entry name" value="Resolvase-like"/>
    <property type="match status" value="1"/>
</dbReference>
<dbReference type="GO" id="GO:0003677">
    <property type="term" value="F:DNA binding"/>
    <property type="evidence" value="ECO:0007669"/>
    <property type="project" value="UniProtKB-KW"/>
</dbReference>
<evidence type="ECO:0000313" key="10">
    <source>
        <dbReference type="Proteomes" id="UP000567293"/>
    </source>
</evidence>
<gene>
    <name evidence="9" type="ORF">HRJ53_12090</name>
</gene>
<dbReference type="InterPro" id="IPR050639">
    <property type="entry name" value="SSR_resolvase"/>
</dbReference>
<dbReference type="InterPro" id="IPR006119">
    <property type="entry name" value="Resolv_N"/>
</dbReference>
<reference evidence="9" key="1">
    <citation type="submission" date="2020-06" db="EMBL/GenBank/DDBJ databases">
        <title>Legume-microbial interactions unlock mineral nutrients during tropical forest succession.</title>
        <authorList>
            <person name="Epihov D.Z."/>
        </authorList>
    </citation>
    <scope>NUCLEOTIDE SEQUENCE [LARGE SCALE GENOMIC DNA]</scope>
    <source>
        <strain evidence="9">Pan2503</strain>
    </source>
</reference>
<feature type="region of interest" description="Disordered" evidence="6">
    <location>
        <begin position="1"/>
        <end position="38"/>
    </location>
</feature>
<dbReference type="GO" id="GO:0000150">
    <property type="term" value="F:DNA strand exchange activity"/>
    <property type="evidence" value="ECO:0007669"/>
    <property type="project" value="InterPro"/>
</dbReference>
<feature type="compositionally biased region" description="Low complexity" evidence="6">
    <location>
        <begin position="1"/>
        <end position="17"/>
    </location>
</feature>
<comment type="caution">
    <text evidence="9">The sequence shown here is derived from an EMBL/GenBank/DDBJ whole genome shotgun (WGS) entry which is preliminary data.</text>
</comment>
<dbReference type="SMART" id="SM00857">
    <property type="entry name" value="Resolvase"/>
    <property type="match status" value="1"/>
</dbReference>
<feature type="active site" description="O-(5'-phospho-DNA)-serine intermediate" evidence="4 5">
    <location>
        <position position="53"/>
    </location>
</feature>
<dbReference type="GO" id="GO:0015074">
    <property type="term" value="P:DNA integration"/>
    <property type="evidence" value="ECO:0007669"/>
    <property type="project" value="UniProtKB-KW"/>
</dbReference>
<dbReference type="PANTHER" id="PTHR30461">
    <property type="entry name" value="DNA-INVERTASE FROM LAMBDOID PROPHAGE"/>
    <property type="match status" value="1"/>
</dbReference>
<keyword evidence="3" id="KW-0233">DNA recombination</keyword>
<dbReference type="InterPro" id="IPR036162">
    <property type="entry name" value="Resolvase-like_N_sf"/>
</dbReference>
<evidence type="ECO:0000256" key="4">
    <source>
        <dbReference type="PIRSR" id="PIRSR606118-50"/>
    </source>
</evidence>
<dbReference type="PROSITE" id="PS51737">
    <property type="entry name" value="RECOMBINASE_DNA_BIND"/>
    <property type="match status" value="1"/>
</dbReference>
<dbReference type="Pfam" id="PF00239">
    <property type="entry name" value="Resolvase"/>
    <property type="match status" value="1"/>
</dbReference>
<dbReference type="EMBL" id="JACDQQ010001179">
    <property type="protein sequence ID" value="MBA0085728.1"/>
    <property type="molecule type" value="Genomic_DNA"/>
</dbReference>
<keyword evidence="10" id="KW-1185">Reference proteome</keyword>
<keyword evidence="1" id="KW-0229">DNA integration</keyword>
<organism evidence="9 10">
    <name type="scientific">Candidatus Acidiferrum panamense</name>
    <dbReference type="NCBI Taxonomy" id="2741543"/>
    <lineage>
        <taxon>Bacteria</taxon>
        <taxon>Pseudomonadati</taxon>
        <taxon>Acidobacteriota</taxon>
        <taxon>Terriglobia</taxon>
        <taxon>Candidatus Acidiferrales</taxon>
        <taxon>Candidatus Acidiferrum</taxon>
    </lineage>
</organism>
<evidence type="ECO:0000256" key="6">
    <source>
        <dbReference type="SAM" id="MobiDB-lite"/>
    </source>
</evidence>
<dbReference type="AlphaFoldDB" id="A0A7V8NQP7"/>
<evidence type="ECO:0000313" key="9">
    <source>
        <dbReference type="EMBL" id="MBA0085728.1"/>
    </source>
</evidence>
<dbReference type="InterPro" id="IPR038109">
    <property type="entry name" value="DNA_bind_recomb_sf"/>
</dbReference>
<keyword evidence="2" id="KW-0238">DNA-binding</keyword>
<dbReference type="PROSITE" id="PS51736">
    <property type="entry name" value="RECOMBINASES_3"/>
    <property type="match status" value="1"/>
</dbReference>
<sequence length="295" mass="33057">MASHRATSAHSTAISSAVPAVRPRRIRTPAATSPVPTAGKRGLKRAALYARVSTEKQEREDTVASQVDLLHKAVAASGYDIAPTSVFIDEGVSGARLDRPALDRLRDLAADGAFDVLLVTVPDRLARRYAYQVLLVEEFTRCGCEVIFVQHGLGTSPEEQMLLQMQGVFAEYERALIQERTRRGRLFAARQGRVNWGNPPYGYTYIRKTPTTPQHLVVNEAEAEVVRLMYRWCVEEQMSSYAIQRRLTAQGIVPRKARHGRWAQSSIIEILRDPLYKGEAYYNRTQAADVQLPYG</sequence>
<dbReference type="PANTHER" id="PTHR30461:SF23">
    <property type="entry name" value="DNA RECOMBINASE-RELATED"/>
    <property type="match status" value="1"/>
</dbReference>
<protein>
    <submittedName>
        <fullName evidence="9">Recombinase family protein</fullName>
    </submittedName>
</protein>
<dbReference type="CDD" id="cd00338">
    <property type="entry name" value="Ser_Recombinase"/>
    <property type="match status" value="1"/>
</dbReference>
<dbReference type="Proteomes" id="UP000567293">
    <property type="component" value="Unassembled WGS sequence"/>
</dbReference>
<dbReference type="PROSITE" id="PS00397">
    <property type="entry name" value="RECOMBINASES_1"/>
    <property type="match status" value="1"/>
</dbReference>
<name>A0A7V8NQP7_9BACT</name>
<dbReference type="InterPro" id="IPR006118">
    <property type="entry name" value="Recombinase_CS"/>
</dbReference>
<proteinExistence type="predicted"/>
<accession>A0A7V8NQP7</accession>
<feature type="domain" description="Resolvase/invertase-type recombinase catalytic" evidence="7">
    <location>
        <begin position="45"/>
        <end position="192"/>
    </location>
</feature>
<dbReference type="Gene3D" id="3.90.1750.20">
    <property type="entry name" value="Putative Large Serine Recombinase, Chain B, Domain 2"/>
    <property type="match status" value="1"/>
</dbReference>
<evidence type="ECO:0000256" key="3">
    <source>
        <dbReference type="ARBA" id="ARBA00023172"/>
    </source>
</evidence>
<feature type="non-terminal residue" evidence="9">
    <location>
        <position position="295"/>
    </location>
</feature>